<accession>A0A0F9C8X0</accession>
<reference evidence="1" key="1">
    <citation type="journal article" date="2015" name="Nature">
        <title>Complex archaea that bridge the gap between prokaryotes and eukaryotes.</title>
        <authorList>
            <person name="Spang A."/>
            <person name="Saw J.H."/>
            <person name="Jorgensen S.L."/>
            <person name="Zaremba-Niedzwiedzka K."/>
            <person name="Martijn J."/>
            <person name="Lind A.E."/>
            <person name="van Eijk R."/>
            <person name="Schleper C."/>
            <person name="Guy L."/>
            <person name="Ettema T.J."/>
        </authorList>
    </citation>
    <scope>NUCLEOTIDE SEQUENCE</scope>
</reference>
<feature type="non-terminal residue" evidence="1">
    <location>
        <position position="1"/>
    </location>
</feature>
<evidence type="ECO:0000313" key="1">
    <source>
        <dbReference type="EMBL" id="KKL45768.1"/>
    </source>
</evidence>
<dbReference type="GO" id="GO:0050660">
    <property type="term" value="F:flavin adenine dinucleotide binding"/>
    <property type="evidence" value="ECO:0007669"/>
    <property type="project" value="InterPro"/>
</dbReference>
<dbReference type="EMBL" id="LAZR01034272">
    <property type="protein sequence ID" value="KKL45768.1"/>
    <property type="molecule type" value="Genomic_DNA"/>
</dbReference>
<dbReference type="Gene3D" id="3.30.43.10">
    <property type="entry name" value="Uridine Diphospho-n-acetylenolpyruvylglucosamine Reductase, domain 2"/>
    <property type="match status" value="1"/>
</dbReference>
<comment type="caution">
    <text evidence="1">The sequence shown here is derived from an EMBL/GenBank/DDBJ whole genome shotgun (WGS) entry which is preliminary data.</text>
</comment>
<dbReference type="AlphaFoldDB" id="A0A0F9C8X0"/>
<sequence length="81" mass="9139">YNTNPIMYKKIDHEALKELRRILDEGSLLTAADDLDAYAHDEVAELWHQPEAVARVSSTEQVSEIVDEPNYKAALEAIENA</sequence>
<dbReference type="InterPro" id="IPR036318">
    <property type="entry name" value="FAD-bd_PCMH-like_sf"/>
</dbReference>
<dbReference type="InterPro" id="IPR016167">
    <property type="entry name" value="FAD-bd_PCMH_sub1"/>
</dbReference>
<dbReference type="SUPFAM" id="SSF56176">
    <property type="entry name" value="FAD-binding/transporter-associated domain-like"/>
    <property type="match status" value="1"/>
</dbReference>
<name>A0A0F9C8X0_9ZZZZ</name>
<gene>
    <name evidence="1" type="ORF">LCGC14_2352340</name>
</gene>
<protein>
    <submittedName>
        <fullName evidence="1">Uncharacterized protein</fullName>
    </submittedName>
</protein>
<proteinExistence type="predicted"/>
<organism evidence="1">
    <name type="scientific">marine sediment metagenome</name>
    <dbReference type="NCBI Taxonomy" id="412755"/>
    <lineage>
        <taxon>unclassified sequences</taxon>
        <taxon>metagenomes</taxon>
        <taxon>ecological metagenomes</taxon>
    </lineage>
</organism>